<keyword evidence="1 5" id="KW-0963">Cytoplasm</keyword>
<feature type="active site" description="Proton donor" evidence="5">
    <location>
        <position position="195"/>
    </location>
</feature>
<keyword evidence="4 5" id="KW-0560">Oxidoreductase</keyword>
<dbReference type="PANTHER" id="PTHR34354:SF1">
    <property type="entry name" value="NADPH-DEPENDENT 7-CYANO-7-DEAZAGUANINE REDUCTASE"/>
    <property type="match status" value="1"/>
</dbReference>
<dbReference type="EMBL" id="JBHSCX010000004">
    <property type="protein sequence ID" value="MFC4361928.1"/>
    <property type="molecule type" value="Genomic_DNA"/>
</dbReference>
<evidence type="ECO:0000259" key="6">
    <source>
        <dbReference type="Pfam" id="PF14819"/>
    </source>
</evidence>
<keyword evidence="3 5" id="KW-0521">NADP</keyword>
<comment type="function">
    <text evidence="5">Catalyzes the NADPH-dependent reduction of 7-cyano-7-deazaguanine (preQ0) to 7-aminomethyl-7-deazaguanine (preQ1).</text>
</comment>
<dbReference type="EC" id="1.7.1.13" evidence="5"/>
<dbReference type="InterPro" id="IPR050084">
    <property type="entry name" value="NADPH_dep_7-cyano-7-deazaG_red"/>
</dbReference>
<protein>
    <recommendedName>
        <fullName evidence="5">NADPH-dependent 7-cyano-7-deazaguanine reductase</fullName>
        <ecNumber evidence="5">1.7.1.13</ecNumber>
    </recommendedName>
    <alternativeName>
        <fullName evidence="5">7-cyano-7-carbaguanine reductase</fullName>
    </alternativeName>
    <alternativeName>
        <fullName evidence="5">NADPH-dependent nitrile oxidoreductase</fullName>
    </alternativeName>
    <alternativeName>
        <fullName evidence="5">PreQ(0) reductase</fullName>
    </alternativeName>
</protein>
<comment type="subunit">
    <text evidence="5">Homodimer.</text>
</comment>
<dbReference type="GO" id="GO:0033739">
    <property type="term" value="F:preQ1 synthase activity"/>
    <property type="evidence" value="ECO:0007669"/>
    <property type="project" value="UniProtKB-EC"/>
</dbReference>
<dbReference type="PANTHER" id="PTHR34354">
    <property type="entry name" value="NADPH-DEPENDENT 7-CYANO-7-DEAZAGUANINE REDUCTASE"/>
    <property type="match status" value="1"/>
</dbReference>
<organism evidence="7 8">
    <name type="scientific">Simiduia curdlanivorans</name>
    <dbReference type="NCBI Taxonomy" id="1492769"/>
    <lineage>
        <taxon>Bacteria</taxon>
        <taxon>Pseudomonadati</taxon>
        <taxon>Pseudomonadota</taxon>
        <taxon>Gammaproteobacteria</taxon>
        <taxon>Cellvibrionales</taxon>
        <taxon>Cellvibrionaceae</taxon>
        <taxon>Simiduia</taxon>
    </lineage>
</organism>
<feature type="binding site" evidence="5">
    <location>
        <begin position="256"/>
        <end position="257"/>
    </location>
    <ligand>
        <name>NADPH</name>
        <dbReference type="ChEBI" id="CHEBI:57783"/>
    </ligand>
</feature>
<reference evidence="8" key="1">
    <citation type="journal article" date="2019" name="Int. J. Syst. Evol. Microbiol.">
        <title>The Global Catalogue of Microorganisms (GCM) 10K type strain sequencing project: providing services to taxonomists for standard genome sequencing and annotation.</title>
        <authorList>
            <consortium name="The Broad Institute Genomics Platform"/>
            <consortium name="The Broad Institute Genome Sequencing Center for Infectious Disease"/>
            <person name="Wu L."/>
            <person name="Ma J."/>
        </authorList>
    </citation>
    <scope>NUCLEOTIDE SEQUENCE [LARGE SCALE GENOMIC DNA]</scope>
    <source>
        <strain evidence="8">CECT 8570</strain>
    </source>
</reference>
<dbReference type="InterPro" id="IPR016428">
    <property type="entry name" value="QueF_type2"/>
</dbReference>
<proteinExistence type="inferred from homology"/>
<dbReference type="SUPFAM" id="SSF55620">
    <property type="entry name" value="Tetrahydrobiopterin biosynthesis enzymes-like"/>
    <property type="match status" value="1"/>
</dbReference>
<name>A0ABV8V2I8_9GAMM</name>
<feature type="active site" description="Thioimide intermediate" evidence="5">
    <location>
        <position position="188"/>
    </location>
</feature>
<keyword evidence="2 5" id="KW-0671">Queuosine biosynthesis</keyword>
<comment type="caution">
    <text evidence="7">The sequence shown here is derived from an EMBL/GenBank/DDBJ whole genome shotgun (WGS) entry which is preliminary data.</text>
</comment>
<feature type="domain" description="NADPH-dependent 7-cyano-7-deazaguanine reductase N-terminal" evidence="6">
    <location>
        <begin position="20"/>
        <end position="130"/>
    </location>
</feature>
<dbReference type="Pfam" id="PF14819">
    <property type="entry name" value="QueF_N"/>
    <property type="match status" value="1"/>
</dbReference>
<evidence type="ECO:0000256" key="4">
    <source>
        <dbReference type="ARBA" id="ARBA00023002"/>
    </source>
</evidence>
<evidence type="ECO:0000256" key="1">
    <source>
        <dbReference type="ARBA" id="ARBA00022490"/>
    </source>
</evidence>
<dbReference type="RefSeq" id="WP_290264080.1">
    <property type="nucleotide sequence ID" value="NZ_JAUFQG010000006.1"/>
</dbReference>
<dbReference type="InterPro" id="IPR043133">
    <property type="entry name" value="GTP-CH-I_C/QueF"/>
</dbReference>
<evidence type="ECO:0000313" key="8">
    <source>
        <dbReference type="Proteomes" id="UP001595840"/>
    </source>
</evidence>
<dbReference type="InterPro" id="IPR029500">
    <property type="entry name" value="QueF"/>
</dbReference>
<sequence length="280" mass="31052">MSKNSVETHGPVHLGKATLYADQYDAGLLDPIPRSLARASLTTAGQALPFSGVDVWTAYEISWLDVLGKPIVAMAEFEFPYNSQAIVESKSFKLYLNSFNQSVFASWTEVQAVLVRDLSVLTQAAVVVRLMTLQEGLALTVAAFGGENIDALAAPCTAYEPDANILQLKSGGVNVSEHLCSDLLKSNCPVTGQPDWASLSIRYTGPAMDREALLRYIVSYRHHRDFHEHCVESIFIDIMQRCQPKTLTVYARYTRRGGLDINPFRTNCADKPPRLRLVRQ</sequence>
<dbReference type="NCBIfam" id="TIGR03138">
    <property type="entry name" value="QueF"/>
    <property type="match status" value="1"/>
</dbReference>
<comment type="similarity">
    <text evidence="5">Belongs to the GTP cyclohydrolase I family. QueF type 2 subfamily.</text>
</comment>
<dbReference type="HAMAP" id="MF_00817">
    <property type="entry name" value="QueF_type2"/>
    <property type="match status" value="1"/>
</dbReference>
<dbReference type="Pfam" id="PF14489">
    <property type="entry name" value="QueF"/>
    <property type="match status" value="1"/>
</dbReference>
<comment type="catalytic activity">
    <reaction evidence="5">
        <text>7-aminomethyl-7-carbaguanine + 2 NADP(+) = 7-cyano-7-carbaguanine + 2 NADPH + 3 H(+)</text>
        <dbReference type="Rhea" id="RHEA:13409"/>
        <dbReference type="ChEBI" id="CHEBI:15378"/>
        <dbReference type="ChEBI" id="CHEBI:45075"/>
        <dbReference type="ChEBI" id="CHEBI:57783"/>
        <dbReference type="ChEBI" id="CHEBI:58349"/>
        <dbReference type="ChEBI" id="CHEBI:58703"/>
        <dbReference type="EC" id="1.7.1.13"/>
    </reaction>
</comment>
<keyword evidence="8" id="KW-1185">Reference proteome</keyword>
<dbReference type="Gene3D" id="3.30.1130.10">
    <property type="match status" value="2"/>
</dbReference>
<dbReference type="InterPro" id="IPR029139">
    <property type="entry name" value="QueF_N"/>
</dbReference>
<evidence type="ECO:0000256" key="3">
    <source>
        <dbReference type="ARBA" id="ARBA00022857"/>
    </source>
</evidence>
<evidence type="ECO:0000256" key="5">
    <source>
        <dbReference type="HAMAP-Rule" id="MF_00817"/>
    </source>
</evidence>
<comment type="subcellular location">
    <subcellularLocation>
        <location evidence="5">Cytoplasm</location>
    </subcellularLocation>
</comment>
<dbReference type="PIRSF" id="PIRSF004750">
    <property type="entry name" value="Nitrile_oxidored_YqcD_prd"/>
    <property type="match status" value="1"/>
</dbReference>
<accession>A0ABV8V2I8</accession>
<feature type="binding site" evidence="5">
    <location>
        <begin position="227"/>
        <end position="228"/>
    </location>
    <ligand>
        <name>substrate</name>
    </ligand>
</feature>
<evidence type="ECO:0000313" key="7">
    <source>
        <dbReference type="EMBL" id="MFC4361928.1"/>
    </source>
</evidence>
<evidence type="ECO:0000256" key="2">
    <source>
        <dbReference type="ARBA" id="ARBA00022785"/>
    </source>
</evidence>
<comment type="pathway">
    <text evidence="5">tRNA modification; tRNA-queuosine biosynthesis.</text>
</comment>
<gene>
    <name evidence="5 7" type="primary">queF</name>
    <name evidence="7" type="ORF">ACFOX3_06420</name>
</gene>
<feature type="binding site" evidence="5">
    <location>
        <begin position="89"/>
        <end position="90"/>
    </location>
    <ligand>
        <name>NADPH</name>
        <dbReference type="ChEBI" id="CHEBI:57783"/>
    </ligand>
</feature>
<feature type="binding site" evidence="5">
    <location>
        <begin position="87"/>
        <end position="89"/>
    </location>
    <ligand>
        <name>substrate</name>
    </ligand>
</feature>
<dbReference type="Proteomes" id="UP001595840">
    <property type="component" value="Unassembled WGS sequence"/>
</dbReference>